<name>A0A3E4TV30_9FIRM</name>
<dbReference type="AlphaFoldDB" id="A0A3E4TV30"/>
<organism evidence="1 2">
    <name type="scientific">Hungatella hathewayi</name>
    <dbReference type="NCBI Taxonomy" id="154046"/>
    <lineage>
        <taxon>Bacteria</taxon>
        <taxon>Bacillati</taxon>
        <taxon>Bacillota</taxon>
        <taxon>Clostridia</taxon>
        <taxon>Lachnospirales</taxon>
        <taxon>Lachnospiraceae</taxon>
        <taxon>Hungatella</taxon>
    </lineage>
</organism>
<sequence length="503" mass="57903">MMVNIEEKCEILQHLAACVPENAAGESEDNLLQNFLPLRSYSKLADSRTFLITGGRGAGKTELFRILTSCDGLNFVISDLDKRRYAGLKASQFVVGYIATGPEAKTFPVSNVCSRWVQGKRNEEVYSFWGGIVCISVLKAFSEDQQVFTIAEKCLGRKLTELLQKHSSELSKWWEEVYLREEAYETFLNELDNLLDKRNLQVFLTYDELDKICGNYGDLFIFIRNLLNFWFVHNNRFSNLKAKIFLRSDLYDSKALQFVDSSKMRSYRLELKWDTISLYRMLIKRLVNVGSEITFKYLDSIPGLLQINTNELGYLPGDSEEAVHLFIEKIIGKYMGKTAKRGKSYLWVPNHIQDANGELAPRPFLKCFSFAADEMLKHADEINGLTEDRLLSPTRLQGALAKVSKDRVDELTSEEYHWLQNLIDRLNGKTMLMDKNEFLSYLQPELWPTEKRNELPGRNAEEIMEVLLTLGIVMEAPDHRINVPEIYLYGFGLKRKGGIKRPN</sequence>
<dbReference type="SUPFAM" id="SSF52540">
    <property type="entry name" value="P-loop containing nucleoside triphosphate hydrolases"/>
    <property type="match status" value="1"/>
</dbReference>
<accession>A0A3E4TV30</accession>
<proteinExistence type="predicted"/>
<comment type="caution">
    <text evidence="1">The sequence shown here is derived from an EMBL/GenBank/DDBJ whole genome shotgun (WGS) entry which is preliminary data.</text>
</comment>
<dbReference type="NCBIfam" id="NF047389">
    <property type="entry name" value="ATPase_Sll1717"/>
    <property type="match status" value="1"/>
</dbReference>
<dbReference type="InterPro" id="IPR059206">
    <property type="entry name" value="Sll1717-like"/>
</dbReference>
<gene>
    <name evidence="1" type="ORF">DXC39_27160</name>
</gene>
<evidence type="ECO:0000313" key="2">
    <source>
        <dbReference type="Proteomes" id="UP000261257"/>
    </source>
</evidence>
<evidence type="ECO:0000313" key="1">
    <source>
        <dbReference type="EMBL" id="RGL96091.1"/>
    </source>
</evidence>
<protein>
    <submittedName>
        <fullName evidence="1">Uncharacterized protein</fullName>
    </submittedName>
</protein>
<dbReference type="EMBL" id="QSSQ01000042">
    <property type="protein sequence ID" value="RGL96091.1"/>
    <property type="molecule type" value="Genomic_DNA"/>
</dbReference>
<dbReference type="InterPro" id="IPR027417">
    <property type="entry name" value="P-loop_NTPase"/>
</dbReference>
<dbReference type="Proteomes" id="UP000261257">
    <property type="component" value="Unassembled WGS sequence"/>
</dbReference>
<reference evidence="1 2" key="1">
    <citation type="submission" date="2018-08" db="EMBL/GenBank/DDBJ databases">
        <title>A genome reference for cultivated species of the human gut microbiota.</title>
        <authorList>
            <person name="Zou Y."/>
            <person name="Xue W."/>
            <person name="Luo G."/>
        </authorList>
    </citation>
    <scope>NUCLEOTIDE SEQUENCE [LARGE SCALE GENOMIC DNA]</scope>
    <source>
        <strain evidence="1 2">TF05-11AC</strain>
    </source>
</reference>